<evidence type="ECO:0000256" key="13">
    <source>
        <dbReference type="SAM" id="SignalP"/>
    </source>
</evidence>
<dbReference type="EC" id="3.4.21.4" evidence="11"/>
<comment type="catalytic activity">
    <reaction evidence="10">
        <text>Preferential cleavage: Arg-|-Xaa, Lys-|-Xaa.</text>
        <dbReference type="EC" id="3.4.21.4"/>
    </reaction>
</comment>
<name>A0AB39ZWR6_DROSZ</name>
<dbReference type="InterPro" id="IPR033116">
    <property type="entry name" value="TRYPSIN_SER"/>
</dbReference>
<dbReference type="CDD" id="cd00190">
    <property type="entry name" value="Tryp_SPc"/>
    <property type="match status" value="1"/>
</dbReference>
<evidence type="ECO:0000256" key="3">
    <source>
        <dbReference type="ARBA" id="ARBA00022525"/>
    </source>
</evidence>
<evidence type="ECO:0000256" key="1">
    <source>
        <dbReference type="ARBA" id="ARBA00004239"/>
    </source>
</evidence>
<dbReference type="SMART" id="SM00020">
    <property type="entry name" value="Tryp_SPc"/>
    <property type="match status" value="1"/>
</dbReference>
<dbReference type="InterPro" id="IPR001314">
    <property type="entry name" value="Peptidase_S1A"/>
</dbReference>
<dbReference type="RefSeq" id="XP_016944944.2">
    <property type="nucleotide sequence ID" value="XM_017089455.4"/>
</dbReference>
<evidence type="ECO:0000256" key="9">
    <source>
        <dbReference type="ARBA" id="ARBA00023157"/>
    </source>
</evidence>
<comment type="subcellular location">
    <subcellularLocation>
        <location evidence="1">Secreted</location>
        <location evidence="1">Extracellular space</location>
    </subcellularLocation>
</comment>
<evidence type="ECO:0000256" key="2">
    <source>
        <dbReference type="ARBA" id="ARBA00007664"/>
    </source>
</evidence>
<dbReference type="PANTHER" id="PTHR24276">
    <property type="entry name" value="POLYSERASE-RELATED"/>
    <property type="match status" value="1"/>
</dbReference>
<evidence type="ECO:0000256" key="7">
    <source>
        <dbReference type="ARBA" id="ARBA00022825"/>
    </source>
</evidence>
<keyword evidence="15" id="KW-1185">Reference proteome</keyword>
<dbReference type="InterPro" id="IPR009003">
    <property type="entry name" value="Peptidase_S1_PA"/>
</dbReference>
<evidence type="ECO:0000259" key="14">
    <source>
        <dbReference type="PROSITE" id="PS50240"/>
    </source>
</evidence>
<keyword evidence="9" id="KW-1015">Disulfide bond</keyword>
<feature type="chain" id="PRO_5045074187" description="trypsin" evidence="13">
    <location>
        <begin position="18"/>
        <end position="272"/>
    </location>
</feature>
<reference evidence="15" key="1">
    <citation type="submission" date="2025-05" db="UniProtKB">
        <authorList>
            <consortium name="RefSeq"/>
        </authorList>
    </citation>
    <scope>NUCLEOTIDE SEQUENCE [LARGE SCALE GENOMIC DNA]</scope>
</reference>
<dbReference type="SUPFAM" id="SSF50494">
    <property type="entry name" value="Trypsin-like serine proteases"/>
    <property type="match status" value="1"/>
</dbReference>
<dbReference type="GO" id="GO:0005576">
    <property type="term" value="C:extracellular region"/>
    <property type="evidence" value="ECO:0007669"/>
    <property type="project" value="UniProtKB-SubCell"/>
</dbReference>
<dbReference type="PANTHER" id="PTHR24276:SF91">
    <property type="entry name" value="AT26814P-RELATED"/>
    <property type="match status" value="1"/>
</dbReference>
<keyword evidence="3" id="KW-0964">Secreted</keyword>
<evidence type="ECO:0000256" key="10">
    <source>
        <dbReference type="ARBA" id="ARBA00036320"/>
    </source>
</evidence>
<feature type="domain" description="Peptidase S1" evidence="14">
    <location>
        <begin position="30"/>
        <end position="269"/>
    </location>
</feature>
<dbReference type="InterPro" id="IPR043504">
    <property type="entry name" value="Peptidase_S1_PA_chymotrypsin"/>
</dbReference>
<comment type="similarity">
    <text evidence="2">Belongs to the peptidase S1 family.</text>
</comment>
<keyword evidence="5 13" id="KW-0732">Signal</keyword>
<dbReference type="InterPro" id="IPR018114">
    <property type="entry name" value="TRYPSIN_HIS"/>
</dbReference>
<keyword evidence="8" id="KW-0865">Zymogen</keyword>
<evidence type="ECO:0000256" key="4">
    <source>
        <dbReference type="ARBA" id="ARBA00022670"/>
    </source>
</evidence>
<accession>A0AB39ZWR6</accession>
<evidence type="ECO:0000313" key="16">
    <source>
        <dbReference type="RefSeq" id="XP_016944944.2"/>
    </source>
</evidence>
<dbReference type="PROSITE" id="PS00135">
    <property type="entry name" value="TRYPSIN_SER"/>
    <property type="match status" value="1"/>
</dbReference>
<dbReference type="GO" id="GO:0006508">
    <property type="term" value="P:proteolysis"/>
    <property type="evidence" value="ECO:0007669"/>
    <property type="project" value="UniProtKB-KW"/>
</dbReference>
<reference evidence="16" key="2">
    <citation type="submission" date="2025-08" db="UniProtKB">
        <authorList>
            <consortium name="RefSeq"/>
        </authorList>
    </citation>
    <scope>IDENTIFICATION</scope>
</reference>
<protein>
    <recommendedName>
        <fullName evidence="11">trypsin</fullName>
        <ecNumber evidence="11">3.4.21.4</ecNumber>
    </recommendedName>
</protein>
<dbReference type="PRINTS" id="PR00722">
    <property type="entry name" value="CHYMOTRYPSIN"/>
</dbReference>
<dbReference type="GeneID" id="108020990"/>
<gene>
    <name evidence="16" type="primary">LOC108020990</name>
</gene>
<dbReference type="PROSITE" id="PS00134">
    <property type="entry name" value="TRYPSIN_HIS"/>
    <property type="match status" value="1"/>
</dbReference>
<keyword evidence="7 12" id="KW-0720">Serine protease</keyword>
<dbReference type="Pfam" id="PF00089">
    <property type="entry name" value="Trypsin"/>
    <property type="match status" value="1"/>
</dbReference>
<dbReference type="PROSITE" id="PS50240">
    <property type="entry name" value="TRYPSIN_DOM"/>
    <property type="match status" value="1"/>
</dbReference>
<organism evidence="15 16">
    <name type="scientific">Drosophila suzukii</name>
    <name type="common">Spotted-wing drosophila fruit fly</name>
    <dbReference type="NCBI Taxonomy" id="28584"/>
    <lineage>
        <taxon>Eukaryota</taxon>
        <taxon>Metazoa</taxon>
        <taxon>Ecdysozoa</taxon>
        <taxon>Arthropoda</taxon>
        <taxon>Hexapoda</taxon>
        <taxon>Insecta</taxon>
        <taxon>Pterygota</taxon>
        <taxon>Neoptera</taxon>
        <taxon>Endopterygota</taxon>
        <taxon>Diptera</taxon>
        <taxon>Brachycera</taxon>
        <taxon>Muscomorpha</taxon>
        <taxon>Ephydroidea</taxon>
        <taxon>Drosophilidae</taxon>
        <taxon>Drosophila</taxon>
        <taxon>Sophophora</taxon>
    </lineage>
</organism>
<sequence length="272" mass="29010">MRQFVVLFALALASASANLIPQPGFPEGRIINGYEAQKGEAPYIVSLQTTSKSHFCAGSLISSTTCLTAGHCLLSYTDGLIVAGAHSRLSHDSVQSRKFDRSQFVVHEEYSGGVGPNDIGLIRLSKEDAFDLNAVARDGTNPVGVVSLPPYTFEGTGDGYLYGWGRDNSGSLPTNLQTLKVDIIGEKACNAAMPVTAQVATCNVCTYTAGTTDGACNGDSGGPVVKKTENGAYLVGIVSWGMTPCASTFYPSVHTNVMYYERWIEENRNDNE</sequence>
<keyword evidence="4 12" id="KW-0645">Protease</keyword>
<dbReference type="InterPro" id="IPR001254">
    <property type="entry name" value="Trypsin_dom"/>
</dbReference>
<dbReference type="GO" id="GO:0004252">
    <property type="term" value="F:serine-type endopeptidase activity"/>
    <property type="evidence" value="ECO:0007669"/>
    <property type="project" value="UniProtKB-EC"/>
</dbReference>
<dbReference type="Gene3D" id="2.40.10.10">
    <property type="entry name" value="Trypsin-like serine proteases"/>
    <property type="match status" value="1"/>
</dbReference>
<evidence type="ECO:0000256" key="11">
    <source>
        <dbReference type="ARBA" id="ARBA00038868"/>
    </source>
</evidence>
<dbReference type="Proteomes" id="UP001652628">
    <property type="component" value="Chromosome 2L"/>
</dbReference>
<evidence type="ECO:0000256" key="5">
    <source>
        <dbReference type="ARBA" id="ARBA00022729"/>
    </source>
</evidence>
<dbReference type="AlphaFoldDB" id="A0AB39ZWR6"/>
<feature type="signal peptide" evidence="13">
    <location>
        <begin position="1"/>
        <end position="17"/>
    </location>
</feature>
<evidence type="ECO:0000256" key="6">
    <source>
        <dbReference type="ARBA" id="ARBA00022801"/>
    </source>
</evidence>
<proteinExistence type="inferred from homology"/>
<evidence type="ECO:0000256" key="12">
    <source>
        <dbReference type="RuleBase" id="RU363034"/>
    </source>
</evidence>
<dbReference type="InterPro" id="IPR050430">
    <property type="entry name" value="Peptidase_S1"/>
</dbReference>
<evidence type="ECO:0000313" key="15">
    <source>
        <dbReference type="Proteomes" id="UP001652628"/>
    </source>
</evidence>
<keyword evidence="6 12" id="KW-0378">Hydrolase</keyword>
<evidence type="ECO:0000256" key="8">
    <source>
        <dbReference type="ARBA" id="ARBA00023145"/>
    </source>
</evidence>